<feature type="binding site" evidence="7">
    <location>
        <position position="495"/>
    </location>
    <ligand>
        <name>L-aspartate</name>
        <dbReference type="ChEBI" id="CHEBI:29991"/>
    </ligand>
</feature>
<dbReference type="PROSITE" id="PS50862">
    <property type="entry name" value="AA_TRNA_LIGASE_II"/>
    <property type="match status" value="1"/>
</dbReference>
<dbReference type="AlphaFoldDB" id="A0A1H3NGZ6"/>
<feature type="region of interest" description="Aspartate" evidence="7">
    <location>
        <begin position="203"/>
        <end position="206"/>
    </location>
</feature>
<evidence type="ECO:0000256" key="3">
    <source>
        <dbReference type="ARBA" id="ARBA00022741"/>
    </source>
</evidence>
<feature type="binding site" evidence="7">
    <location>
        <position position="234"/>
    </location>
    <ligand>
        <name>ATP</name>
        <dbReference type="ChEBI" id="CHEBI:30616"/>
    </ligand>
</feature>
<dbReference type="NCBIfam" id="NF001750">
    <property type="entry name" value="PRK00476.1"/>
    <property type="match status" value="1"/>
</dbReference>
<dbReference type="Pfam" id="PF02938">
    <property type="entry name" value="GAD"/>
    <property type="match status" value="1"/>
</dbReference>
<dbReference type="GO" id="GO:0016740">
    <property type="term" value="F:transferase activity"/>
    <property type="evidence" value="ECO:0007669"/>
    <property type="project" value="UniProtKB-ARBA"/>
</dbReference>
<evidence type="ECO:0000256" key="4">
    <source>
        <dbReference type="ARBA" id="ARBA00022840"/>
    </source>
</evidence>
<dbReference type="SUPFAM" id="SSF55261">
    <property type="entry name" value="GAD domain-like"/>
    <property type="match status" value="1"/>
</dbReference>
<dbReference type="SUPFAM" id="SSF50249">
    <property type="entry name" value="Nucleic acid-binding proteins"/>
    <property type="match status" value="1"/>
</dbReference>
<name>A0A1H3NGZ6_9FIRM</name>
<keyword evidence="10" id="KW-1185">Reference proteome</keyword>
<comment type="function">
    <text evidence="7">Catalyzes the attachment of L-aspartate to tRNA(Asp) in a two-step reaction: L-aspartate is first activated by ATP to form Asp-AMP and then transferred to the acceptor end of tRNA(Asp).</text>
</comment>
<dbReference type="PANTHER" id="PTHR22594:SF5">
    <property type="entry name" value="ASPARTATE--TRNA LIGASE, MITOCHONDRIAL"/>
    <property type="match status" value="1"/>
</dbReference>
<dbReference type="EMBL" id="FNPV01000005">
    <property type="protein sequence ID" value="SDY87489.1"/>
    <property type="molecule type" value="Genomic_DNA"/>
</dbReference>
<evidence type="ECO:0000259" key="8">
    <source>
        <dbReference type="PROSITE" id="PS50862"/>
    </source>
</evidence>
<feature type="domain" description="Aminoacyl-transfer RNA synthetases class-II family profile" evidence="8">
    <location>
        <begin position="148"/>
        <end position="561"/>
    </location>
</feature>
<dbReference type="HAMAP" id="MF_00044">
    <property type="entry name" value="Asp_tRNA_synth_type1"/>
    <property type="match status" value="1"/>
</dbReference>
<dbReference type="InterPro" id="IPR029351">
    <property type="entry name" value="GAD_dom"/>
</dbReference>
<dbReference type="InterPro" id="IPR047089">
    <property type="entry name" value="Asp-tRNA-ligase_1_N"/>
</dbReference>
<dbReference type="NCBIfam" id="TIGR00459">
    <property type="entry name" value="aspS_bact"/>
    <property type="match status" value="1"/>
</dbReference>
<dbReference type="EC" id="6.1.1.12" evidence="7"/>
<dbReference type="Gene3D" id="3.30.930.10">
    <property type="entry name" value="Bira Bifunctional Protein, Domain 2"/>
    <property type="match status" value="1"/>
</dbReference>
<comment type="caution">
    <text evidence="7">Lacks conserved residue(s) required for the propagation of feature annotation.</text>
</comment>
<dbReference type="InterPro" id="IPR004524">
    <property type="entry name" value="Asp-tRNA-ligase_1"/>
</dbReference>
<keyword evidence="4 7" id="KW-0067">ATP-binding</keyword>
<dbReference type="RefSeq" id="WP_093313116.1">
    <property type="nucleotide sequence ID" value="NZ_FNPV01000005.1"/>
</dbReference>
<keyword evidence="6 7" id="KW-0030">Aminoacyl-tRNA synthetase</keyword>
<dbReference type="GO" id="GO:0004815">
    <property type="term" value="F:aspartate-tRNA ligase activity"/>
    <property type="evidence" value="ECO:0007669"/>
    <property type="project" value="UniProtKB-UniRule"/>
</dbReference>
<dbReference type="InterPro" id="IPR004364">
    <property type="entry name" value="Aa-tRNA-synt_II"/>
</dbReference>
<dbReference type="GO" id="GO:0003676">
    <property type="term" value="F:nucleic acid binding"/>
    <property type="evidence" value="ECO:0007669"/>
    <property type="project" value="InterPro"/>
</dbReference>
<evidence type="ECO:0000256" key="7">
    <source>
        <dbReference type="HAMAP-Rule" id="MF_00044"/>
    </source>
</evidence>
<dbReference type="Proteomes" id="UP000199230">
    <property type="component" value="Unassembled WGS sequence"/>
</dbReference>
<dbReference type="InterPro" id="IPR047090">
    <property type="entry name" value="AspRS_core"/>
</dbReference>
<dbReference type="OrthoDB" id="9802326at2"/>
<dbReference type="GO" id="GO:0005737">
    <property type="term" value="C:cytoplasm"/>
    <property type="evidence" value="ECO:0007669"/>
    <property type="project" value="UniProtKB-SubCell"/>
</dbReference>
<evidence type="ECO:0000256" key="2">
    <source>
        <dbReference type="ARBA" id="ARBA00022598"/>
    </source>
</evidence>
<dbReference type="CDD" id="cd04317">
    <property type="entry name" value="EcAspRS_like_N"/>
    <property type="match status" value="1"/>
</dbReference>
<feature type="binding site" evidence="7">
    <location>
        <position position="225"/>
    </location>
    <ligand>
        <name>L-aspartate</name>
        <dbReference type="ChEBI" id="CHEBI:29991"/>
    </ligand>
</feature>
<reference evidence="9 10" key="1">
    <citation type="submission" date="2016-10" db="EMBL/GenBank/DDBJ databases">
        <authorList>
            <person name="de Groot N.N."/>
        </authorList>
    </citation>
    <scope>NUCLEOTIDE SEQUENCE [LARGE SCALE GENOMIC DNA]</scope>
    <source>
        <strain evidence="9 10">APO</strain>
    </source>
</reference>
<feature type="binding site" evidence="7">
    <location>
        <begin position="540"/>
        <end position="543"/>
    </location>
    <ligand>
        <name>ATP</name>
        <dbReference type="ChEBI" id="CHEBI:30616"/>
    </ligand>
</feature>
<gene>
    <name evidence="7" type="primary">aspS</name>
    <name evidence="9" type="ORF">SAMN05192546_10589</name>
</gene>
<comment type="subcellular location">
    <subcellularLocation>
        <location evidence="7">Cytoplasm</location>
    </subcellularLocation>
</comment>
<dbReference type="SUPFAM" id="SSF55681">
    <property type="entry name" value="Class II aaRS and biotin synthetases"/>
    <property type="match status" value="1"/>
</dbReference>
<dbReference type="InterPro" id="IPR004365">
    <property type="entry name" value="NA-bd_OB_tRNA"/>
</dbReference>
<evidence type="ECO:0000313" key="9">
    <source>
        <dbReference type="EMBL" id="SDY87489.1"/>
    </source>
</evidence>
<organism evidence="9 10">
    <name type="scientific">Tindallia californiensis</name>
    <dbReference type="NCBI Taxonomy" id="159292"/>
    <lineage>
        <taxon>Bacteria</taxon>
        <taxon>Bacillati</taxon>
        <taxon>Bacillota</taxon>
        <taxon>Clostridia</taxon>
        <taxon>Peptostreptococcales</taxon>
        <taxon>Tindalliaceae</taxon>
        <taxon>Tindallia</taxon>
    </lineage>
</organism>
<dbReference type="PANTHER" id="PTHR22594">
    <property type="entry name" value="ASPARTYL/LYSYL-TRNA SYNTHETASE"/>
    <property type="match status" value="1"/>
</dbReference>
<dbReference type="Pfam" id="PF01336">
    <property type="entry name" value="tRNA_anti-codon"/>
    <property type="match status" value="1"/>
</dbReference>
<dbReference type="Gene3D" id="2.40.50.140">
    <property type="entry name" value="Nucleic acid-binding proteins"/>
    <property type="match status" value="1"/>
</dbReference>
<keyword evidence="5 7" id="KW-0648">Protein biosynthesis</keyword>
<sequence length="596" mass="67715">MAIEKYHNRSHMCGVLRESDIGSTVTLYGWVQKRRDLGGLIFIDLRDRTGIIQIICDQDISRQAFMEAEKIGSEYVVTVRGKVERRTSENPNMPTGTIEVYAETLDIINEAQTPPIYIKDDDEVSESLRLKYRYLDLRKPSMQANLLLRQKISNFVRFFLSNEAFIEVETPVLTKPTPEGARDYLVPSRVNAGKFYALPQSPQLFKQLLMVSGLDRYFQIVKCFRDEDLRADRQPEFTQIDCEMSFVNQEDVIELNSRMLKKMISEIKGVELSLPFPRLTYKESMEKYGSDKPDLRFEMELIDLSDLMANCGFKVFSDTVNNGGQVKCIKVDGKAENLSRKDIGKLEDIAKTYGAKGLAWMKVEIDNDVNAPIKKFFSSDEIQSILQKTEAENGDILLFVADKPSVVAAALGHLRVDIANKFNLYDKNTYQFVWITDFPLLEYDEETKRYVAMHHPFTSPVVEDIEKLTSDPANVKAQAYDIVLNGYEIGGGSIRIHSSDLQSDMFKALGFTEEETREKFGFLLDAFQYGTPPHGGIAFGLDRLAMILAGEENIRQVIAFPKTQNATCPLTDAPSTADQRQLQELYIKTDLPSIDN</sequence>
<dbReference type="CDD" id="cd00777">
    <property type="entry name" value="AspRS_core"/>
    <property type="match status" value="1"/>
</dbReference>
<keyword evidence="7" id="KW-0963">Cytoplasm</keyword>
<dbReference type="InterPro" id="IPR004115">
    <property type="entry name" value="GAD-like_sf"/>
</dbReference>
<comment type="catalytic activity">
    <reaction evidence="7">
        <text>tRNA(Asp) + L-aspartate + ATP = L-aspartyl-tRNA(Asp) + AMP + diphosphate</text>
        <dbReference type="Rhea" id="RHEA:19649"/>
        <dbReference type="Rhea" id="RHEA-COMP:9660"/>
        <dbReference type="Rhea" id="RHEA-COMP:9678"/>
        <dbReference type="ChEBI" id="CHEBI:29991"/>
        <dbReference type="ChEBI" id="CHEBI:30616"/>
        <dbReference type="ChEBI" id="CHEBI:33019"/>
        <dbReference type="ChEBI" id="CHEBI:78442"/>
        <dbReference type="ChEBI" id="CHEBI:78516"/>
        <dbReference type="ChEBI" id="CHEBI:456215"/>
        <dbReference type="EC" id="6.1.1.12"/>
    </reaction>
</comment>
<evidence type="ECO:0000256" key="1">
    <source>
        <dbReference type="ARBA" id="ARBA00006303"/>
    </source>
</evidence>
<keyword evidence="2 7" id="KW-0436">Ligase</keyword>
<comment type="similarity">
    <text evidence="1 7">Belongs to the class-II aminoacyl-tRNA synthetase family. Type 1 subfamily.</text>
</comment>
<dbReference type="Pfam" id="PF00152">
    <property type="entry name" value="tRNA-synt_2"/>
    <property type="match status" value="1"/>
</dbReference>
<feature type="binding site" evidence="7">
    <location>
        <position position="179"/>
    </location>
    <ligand>
        <name>L-aspartate</name>
        <dbReference type="ChEBI" id="CHEBI:29991"/>
    </ligand>
</feature>
<dbReference type="GO" id="GO:0005524">
    <property type="term" value="F:ATP binding"/>
    <property type="evidence" value="ECO:0007669"/>
    <property type="project" value="UniProtKB-UniRule"/>
</dbReference>
<feature type="binding site" evidence="7">
    <location>
        <begin position="225"/>
        <end position="227"/>
    </location>
    <ligand>
        <name>ATP</name>
        <dbReference type="ChEBI" id="CHEBI:30616"/>
    </ligand>
</feature>
<dbReference type="STRING" id="159292.SAMN05192546_10589"/>
<dbReference type="InterPro" id="IPR012340">
    <property type="entry name" value="NA-bd_OB-fold"/>
</dbReference>
<comment type="subunit">
    <text evidence="7">Homodimer.</text>
</comment>
<dbReference type="GO" id="GO:0006422">
    <property type="term" value="P:aspartyl-tRNA aminoacylation"/>
    <property type="evidence" value="ECO:0007669"/>
    <property type="project" value="UniProtKB-UniRule"/>
</dbReference>
<dbReference type="InterPro" id="IPR006195">
    <property type="entry name" value="aa-tRNA-synth_II"/>
</dbReference>
<evidence type="ECO:0000256" key="5">
    <source>
        <dbReference type="ARBA" id="ARBA00022917"/>
    </source>
</evidence>
<proteinExistence type="inferred from homology"/>
<feature type="binding site" evidence="7">
    <location>
        <position position="488"/>
    </location>
    <ligand>
        <name>ATP</name>
        <dbReference type="ChEBI" id="CHEBI:30616"/>
    </ligand>
</feature>
<dbReference type="GO" id="GO:0140096">
    <property type="term" value="F:catalytic activity, acting on a protein"/>
    <property type="evidence" value="ECO:0007669"/>
    <property type="project" value="UniProtKB-ARBA"/>
</dbReference>
<protein>
    <recommendedName>
        <fullName evidence="7">Aspartate--tRNA ligase</fullName>
        <ecNumber evidence="7">6.1.1.12</ecNumber>
    </recommendedName>
    <alternativeName>
        <fullName evidence="7">Aspartyl-tRNA synthetase</fullName>
        <shortName evidence="7">AspRS</shortName>
    </alternativeName>
</protein>
<keyword evidence="3 7" id="KW-0547">Nucleotide-binding</keyword>
<dbReference type="PRINTS" id="PR01042">
    <property type="entry name" value="TRNASYNTHASP"/>
</dbReference>
<evidence type="ECO:0000256" key="6">
    <source>
        <dbReference type="ARBA" id="ARBA00023146"/>
    </source>
</evidence>
<feature type="binding site" evidence="7">
    <location>
        <position position="454"/>
    </location>
    <ligand>
        <name>L-aspartate</name>
        <dbReference type="ChEBI" id="CHEBI:29991"/>
    </ligand>
</feature>
<dbReference type="Gene3D" id="3.30.1360.30">
    <property type="entry name" value="GAD-like domain"/>
    <property type="match status" value="1"/>
</dbReference>
<dbReference type="InterPro" id="IPR045864">
    <property type="entry name" value="aa-tRNA-synth_II/BPL/LPL"/>
</dbReference>
<accession>A0A1H3NGZ6</accession>
<evidence type="ECO:0000313" key="10">
    <source>
        <dbReference type="Proteomes" id="UP000199230"/>
    </source>
</evidence>
<dbReference type="InterPro" id="IPR002312">
    <property type="entry name" value="Asp/Asn-tRNA-synth_IIb"/>
</dbReference>